<evidence type="ECO:0000313" key="3">
    <source>
        <dbReference type="Proteomes" id="UP001054837"/>
    </source>
</evidence>
<comment type="caution">
    <text evidence="2">The sequence shown here is derived from an EMBL/GenBank/DDBJ whole genome shotgun (WGS) entry which is preliminary data.</text>
</comment>
<evidence type="ECO:0000256" key="1">
    <source>
        <dbReference type="SAM" id="MobiDB-lite"/>
    </source>
</evidence>
<dbReference type="Proteomes" id="UP001054837">
    <property type="component" value="Unassembled WGS sequence"/>
</dbReference>
<gene>
    <name evidence="2" type="ORF">CDAR_538971</name>
</gene>
<keyword evidence="3" id="KW-1185">Reference proteome</keyword>
<feature type="compositionally biased region" description="Basic and acidic residues" evidence="1">
    <location>
        <begin position="44"/>
        <end position="56"/>
    </location>
</feature>
<accession>A0AAV4SZQ0</accession>
<name>A0AAV4SZQ0_9ARAC</name>
<sequence length="137" mass="15714">MTTHPEYRLVINTRIDPPFKVLLFQSAKSRRHKSAKYVRNSKTPTDHAKHEKEKRWGGKNIPPKIFLGTEGIPMWNVLNFYGTELFPCVTIDGARSAGFFFFHLPFIGVTQNRPAILFWTQGMPGRVFCFGGTERGK</sequence>
<dbReference type="AlphaFoldDB" id="A0AAV4SZQ0"/>
<proteinExistence type="predicted"/>
<protein>
    <submittedName>
        <fullName evidence="2">Uncharacterized protein</fullName>
    </submittedName>
</protein>
<reference evidence="2 3" key="1">
    <citation type="submission" date="2021-06" db="EMBL/GenBank/DDBJ databases">
        <title>Caerostris darwini draft genome.</title>
        <authorList>
            <person name="Kono N."/>
            <person name="Arakawa K."/>
        </authorList>
    </citation>
    <scope>NUCLEOTIDE SEQUENCE [LARGE SCALE GENOMIC DNA]</scope>
</reference>
<organism evidence="2 3">
    <name type="scientific">Caerostris darwini</name>
    <dbReference type="NCBI Taxonomy" id="1538125"/>
    <lineage>
        <taxon>Eukaryota</taxon>
        <taxon>Metazoa</taxon>
        <taxon>Ecdysozoa</taxon>
        <taxon>Arthropoda</taxon>
        <taxon>Chelicerata</taxon>
        <taxon>Arachnida</taxon>
        <taxon>Araneae</taxon>
        <taxon>Araneomorphae</taxon>
        <taxon>Entelegynae</taxon>
        <taxon>Araneoidea</taxon>
        <taxon>Araneidae</taxon>
        <taxon>Caerostris</taxon>
    </lineage>
</organism>
<evidence type="ECO:0000313" key="2">
    <source>
        <dbReference type="EMBL" id="GIY39510.1"/>
    </source>
</evidence>
<dbReference type="EMBL" id="BPLQ01008818">
    <property type="protein sequence ID" value="GIY39510.1"/>
    <property type="molecule type" value="Genomic_DNA"/>
</dbReference>
<feature type="region of interest" description="Disordered" evidence="1">
    <location>
        <begin position="35"/>
        <end position="56"/>
    </location>
</feature>